<comment type="caution">
    <text evidence="4">The sequence shown here is derived from an EMBL/GenBank/DDBJ whole genome shotgun (WGS) entry which is preliminary data.</text>
</comment>
<dbReference type="AlphaFoldDB" id="X0YRM2"/>
<proteinExistence type="predicted"/>
<dbReference type="GO" id="GO:0016301">
    <property type="term" value="F:kinase activity"/>
    <property type="evidence" value="ECO:0007669"/>
    <property type="project" value="UniProtKB-KW"/>
</dbReference>
<protein>
    <recommendedName>
        <fullName evidence="3">Carbohydrate kinase FGGY C-terminal domain-containing protein</fullName>
    </recommendedName>
</protein>
<dbReference type="Pfam" id="PF02782">
    <property type="entry name" value="FGGY_C"/>
    <property type="match status" value="1"/>
</dbReference>
<reference evidence="4" key="1">
    <citation type="journal article" date="2014" name="Front. Microbiol.">
        <title>High frequency of phylogenetically diverse reductive dehalogenase-homologous genes in deep subseafloor sedimentary metagenomes.</title>
        <authorList>
            <person name="Kawai M."/>
            <person name="Futagami T."/>
            <person name="Toyoda A."/>
            <person name="Takaki Y."/>
            <person name="Nishi S."/>
            <person name="Hori S."/>
            <person name="Arai W."/>
            <person name="Tsubouchi T."/>
            <person name="Morono Y."/>
            <person name="Uchiyama I."/>
            <person name="Ito T."/>
            <person name="Fujiyama A."/>
            <person name="Inagaki F."/>
            <person name="Takami H."/>
        </authorList>
    </citation>
    <scope>NUCLEOTIDE SEQUENCE</scope>
    <source>
        <strain evidence="4">Expedition CK06-06</strain>
    </source>
</reference>
<dbReference type="InterPro" id="IPR050406">
    <property type="entry name" value="FGGY_Carb_Kinase"/>
</dbReference>
<feature type="domain" description="Carbohydrate kinase FGGY C-terminal" evidence="3">
    <location>
        <begin position="4"/>
        <end position="83"/>
    </location>
</feature>
<dbReference type="EMBL" id="BART01004951">
    <property type="protein sequence ID" value="GAG59034.1"/>
    <property type="molecule type" value="Genomic_DNA"/>
</dbReference>
<dbReference type="GO" id="GO:0005975">
    <property type="term" value="P:carbohydrate metabolic process"/>
    <property type="evidence" value="ECO:0007669"/>
    <property type="project" value="InterPro"/>
</dbReference>
<evidence type="ECO:0000259" key="3">
    <source>
        <dbReference type="Pfam" id="PF02782"/>
    </source>
</evidence>
<evidence type="ECO:0000313" key="4">
    <source>
        <dbReference type="EMBL" id="GAG59034.1"/>
    </source>
</evidence>
<gene>
    <name evidence="4" type="ORF">S01H4_11931</name>
</gene>
<dbReference type="PANTHER" id="PTHR43095:SF5">
    <property type="entry name" value="XYLULOSE KINASE"/>
    <property type="match status" value="1"/>
</dbReference>
<dbReference type="Gene3D" id="3.30.420.40">
    <property type="match status" value="1"/>
</dbReference>
<organism evidence="4">
    <name type="scientific">marine sediment metagenome</name>
    <dbReference type="NCBI Taxonomy" id="412755"/>
    <lineage>
        <taxon>unclassified sequences</taxon>
        <taxon>metagenomes</taxon>
        <taxon>ecological metagenomes</taxon>
    </lineage>
</organism>
<dbReference type="InterPro" id="IPR043129">
    <property type="entry name" value="ATPase_NBD"/>
</dbReference>
<dbReference type="PANTHER" id="PTHR43095">
    <property type="entry name" value="SUGAR KINASE"/>
    <property type="match status" value="1"/>
</dbReference>
<keyword evidence="2" id="KW-0418">Kinase</keyword>
<keyword evidence="1" id="KW-0808">Transferase</keyword>
<name>X0YRM2_9ZZZZ</name>
<feature type="non-terminal residue" evidence="4">
    <location>
        <position position="1"/>
    </location>
</feature>
<evidence type="ECO:0000256" key="1">
    <source>
        <dbReference type="ARBA" id="ARBA00022679"/>
    </source>
</evidence>
<dbReference type="SUPFAM" id="SSF53067">
    <property type="entry name" value="Actin-like ATPase domain"/>
    <property type="match status" value="1"/>
</dbReference>
<dbReference type="InterPro" id="IPR018485">
    <property type="entry name" value="FGGY_C"/>
</dbReference>
<evidence type="ECO:0000256" key="2">
    <source>
        <dbReference type="ARBA" id="ARBA00022777"/>
    </source>
</evidence>
<sequence length="146" mass="16718">NWGHKKEHLYRAILESVAYDFNISLSYISKLFPEFNIEKILVIGGGANSGVWNQIKSDVMGITYRRIEGYQFALRGSGIIAGYGVGAIKDIEKTSLNMDARKSMTKYIPNKENTEAYRGYNKIYRDLYKNTLKKTFDLLSNQLCIE</sequence>
<accession>X0YRM2</accession>